<protein>
    <submittedName>
        <fullName evidence="1">Uncharacterized protein</fullName>
    </submittedName>
</protein>
<sequence>MCRTHEQSSDAIQFVFNFAGQSTAAASPNTLHSCLISPVPLHNIKPTPASVDSALNMIQHSMIVLVKDSIPATAQGLLHHTSWQHCPALH</sequence>
<organism evidence="1 2">
    <name type="scientific">Papaver somniferum</name>
    <name type="common">Opium poppy</name>
    <dbReference type="NCBI Taxonomy" id="3469"/>
    <lineage>
        <taxon>Eukaryota</taxon>
        <taxon>Viridiplantae</taxon>
        <taxon>Streptophyta</taxon>
        <taxon>Embryophyta</taxon>
        <taxon>Tracheophyta</taxon>
        <taxon>Spermatophyta</taxon>
        <taxon>Magnoliopsida</taxon>
        <taxon>Ranunculales</taxon>
        <taxon>Papaveraceae</taxon>
        <taxon>Papaveroideae</taxon>
        <taxon>Papaver</taxon>
    </lineage>
</organism>
<dbReference type="EMBL" id="CM010723">
    <property type="protein sequence ID" value="RZC75739.1"/>
    <property type="molecule type" value="Genomic_DNA"/>
</dbReference>
<evidence type="ECO:0000313" key="2">
    <source>
        <dbReference type="Proteomes" id="UP000316621"/>
    </source>
</evidence>
<evidence type="ECO:0000313" key="1">
    <source>
        <dbReference type="EMBL" id="RZC75739.1"/>
    </source>
</evidence>
<keyword evidence="2" id="KW-1185">Reference proteome</keyword>
<name>A0A4Y7KUY4_PAPSO</name>
<proteinExistence type="predicted"/>
<accession>A0A4Y7KUY4</accession>
<gene>
    <name evidence="1" type="ORF">C5167_002009</name>
</gene>
<reference evidence="1 2" key="1">
    <citation type="journal article" date="2018" name="Science">
        <title>The opium poppy genome and morphinan production.</title>
        <authorList>
            <person name="Guo L."/>
            <person name="Winzer T."/>
            <person name="Yang X."/>
            <person name="Li Y."/>
            <person name="Ning Z."/>
            <person name="He Z."/>
            <person name="Teodor R."/>
            <person name="Lu Y."/>
            <person name="Bowser T.A."/>
            <person name="Graham I.A."/>
            <person name="Ye K."/>
        </authorList>
    </citation>
    <scope>NUCLEOTIDE SEQUENCE [LARGE SCALE GENOMIC DNA]</scope>
    <source>
        <strain evidence="2">cv. HN1</strain>
        <tissue evidence="1">Leaves</tissue>
    </source>
</reference>
<dbReference type="Gramene" id="RZC75739">
    <property type="protein sequence ID" value="RZC75739"/>
    <property type="gene ID" value="C5167_002009"/>
</dbReference>
<dbReference type="AlphaFoldDB" id="A0A4Y7KUY4"/>
<dbReference type="Proteomes" id="UP000316621">
    <property type="component" value="Chromosome 9"/>
</dbReference>